<gene>
    <name evidence="2" type="ORF">H8R91_04465</name>
</gene>
<keyword evidence="3" id="KW-1185">Reference proteome</keyword>
<keyword evidence="1" id="KW-0472">Membrane</keyword>
<dbReference type="EMBL" id="JACOPS010000002">
    <property type="protein sequence ID" value="MBC5727785.1"/>
    <property type="molecule type" value="Genomic_DNA"/>
</dbReference>
<sequence length="1255" mass="140193">MAMLKKHKKTLLSALQRVFCFILAATILGAVGVPSAVLALDGANPTVEIVGFMRGDSKDLRSSELLMAKVSNYDGNPQELTYEWKNKLGTYLYVFDKHDMAVVRGTKSEIEIYNSDKGLFASDNMSGRSYNRSYSHKGFAYAAVYGASVNAEKLKGGISVTVKDSDGNIIATASYDDDFKNYDLSKDMANAVFGVFEGESVDILNLLGQSSVVHVVCPACYVSQGTIISGSDCISLSKSESGYSITGLKAGEGVIKINLQKRNCKFHKNSENSSTTTVIVFKKPNTSTTATTLTLTNLDDRCEYYLEGVKGEVIDGKITFSSLTPSTEYTIEVRGSYIDENGTTKTAYAYVKDTTKDCYTSSVVFKLDDTVADTESIFGKPYEVAVKSDSDYIVLQSGDNGYTAELAKGNYKVFLKDGNDYKQIDNAVLTVDSDDNSIEIKYYSVVYNLDGGTLNGDTKFVYREGESVKTIDNKSTKYEYVFDGWKCGESTYSNSQQITDSIDRKYELTAIWEVDKIGNGEKPDGIPDKYQKKVTFKVVNGTWEDKSANDISYYVTLLDKEGKWNVNGTARINIPTGMTANYGYENGKWDVEPKSPVKGTNAETYTYTFTKKTDPKVDYKEPNENDKPTPATQVVEYGKKIQVKPNGGVWVHDNKTYSGDDVATFVLEKNIKLEDPTRTNYVFMGWDKQKGKDDVAYIFTAIWEVDKIGNGEKPDGIPDKYQKKVTFKVVNGTWEDKSANDISYYVTLLDKEGKWNVNGTAKINIPTGMTANYGYENGKWDIEPKSPVKGTNAETYTYTFTKKTDPKVDYKEPNENDKPTPATQVVDYGKKIQVKPNGGVWVHDNKTYSGDDVATFVLEKNIKLEYPTRTNYVFMGWDKQKGKYDVAYIFTAIWEVDKIGDGEKPDGIPDKYQKKITFKVVNGTWEDKSANDISYYVTLLDKEGKWNVNGTARINIPTGMTANYGYEKGKWDVEPKSPVKGTNAETYTYTFTKKTDPKVDYKEPNENDKPTPATQVVEYGKKIQVKPNDGVWVHDNKTYSGDDVATFVLEKNIKLEDPTRTNYVFMGWDKKKGKDDVAYIFTAIWEVDKIGDGEKPDGIPDKYQKKVTFKVVNGTWKDKSANDISYYVTLLDKEGKWNVNGTARINIPTGMTANYGYENGKWDVEPTEIVSGIEDVVYVYLFDKIAETEPQPQPTTVQPTPTVKTVVQEKTVYKTQYVEPITLKTGDNLTFLGVLVGLCAAGFAGTIIFGKKRSK</sequence>
<organism evidence="2 3">
    <name type="scientific">Ruminococcus intestinalis</name>
    <dbReference type="NCBI Taxonomy" id="2763066"/>
    <lineage>
        <taxon>Bacteria</taxon>
        <taxon>Bacillati</taxon>
        <taxon>Bacillota</taxon>
        <taxon>Clostridia</taxon>
        <taxon>Eubacteriales</taxon>
        <taxon>Oscillospiraceae</taxon>
        <taxon>Ruminococcus</taxon>
    </lineage>
</organism>
<evidence type="ECO:0000313" key="2">
    <source>
        <dbReference type="EMBL" id="MBC5727785.1"/>
    </source>
</evidence>
<dbReference type="Proteomes" id="UP000636755">
    <property type="component" value="Unassembled WGS sequence"/>
</dbReference>
<dbReference type="Pfam" id="PF09479">
    <property type="entry name" value="Flg_new"/>
    <property type="match status" value="2"/>
</dbReference>
<keyword evidence="1" id="KW-0812">Transmembrane</keyword>
<name>A0ABR7HJX4_9FIRM</name>
<evidence type="ECO:0000256" key="1">
    <source>
        <dbReference type="SAM" id="Phobius"/>
    </source>
</evidence>
<dbReference type="InterPro" id="IPR013378">
    <property type="entry name" value="InlB-like_B-rpt"/>
</dbReference>
<accession>A0ABR7HJX4</accession>
<reference evidence="2 3" key="1">
    <citation type="submission" date="2020-08" db="EMBL/GenBank/DDBJ databases">
        <title>Genome public.</title>
        <authorList>
            <person name="Liu C."/>
            <person name="Sun Q."/>
        </authorList>
    </citation>
    <scope>NUCLEOTIDE SEQUENCE [LARGE SCALE GENOMIC DNA]</scope>
    <source>
        <strain evidence="2 3">NSJ-71</strain>
    </source>
</reference>
<keyword evidence="1" id="KW-1133">Transmembrane helix</keyword>
<dbReference type="RefSeq" id="WP_186935055.1">
    <property type="nucleotide sequence ID" value="NZ_JACOPS010000002.1"/>
</dbReference>
<comment type="caution">
    <text evidence="2">The sequence shown here is derived from an EMBL/GenBank/DDBJ whole genome shotgun (WGS) entry which is preliminary data.</text>
</comment>
<protein>
    <submittedName>
        <fullName evidence="2">InlB B-repeat-containing protein</fullName>
    </submittedName>
</protein>
<proteinExistence type="predicted"/>
<feature type="transmembrane region" description="Helical" evidence="1">
    <location>
        <begin position="1229"/>
        <end position="1249"/>
    </location>
</feature>
<evidence type="ECO:0000313" key="3">
    <source>
        <dbReference type="Proteomes" id="UP000636755"/>
    </source>
</evidence>